<protein>
    <submittedName>
        <fullName evidence="1">CLUMA_CG007086, isoform A</fullName>
    </submittedName>
</protein>
<accession>A0A1J1I599</accession>
<evidence type="ECO:0000313" key="2">
    <source>
        <dbReference type="Proteomes" id="UP000183832"/>
    </source>
</evidence>
<keyword evidence="2" id="KW-1185">Reference proteome</keyword>
<organism evidence="1 2">
    <name type="scientific">Clunio marinus</name>
    <dbReference type="NCBI Taxonomy" id="568069"/>
    <lineage>
        <taxon>Eukaryota</taxon>
        <taxon>Metazoa</taxon>
        <taxon>Ecdysozoa</taxon>
        <taxon>Arthropoda</taxon>
        <taxon>Hexapoda</taxon>
        <taxon>Insecta</taxon>
        <taxon>Pterygota</taxon>
        <taxon>Neoptera</taxon>
        <taxon>Endopterygota</taxon>
        <taxon>Diptera</taxon>
        <taxon>Nematocera</taxon>
        <taxon>Chironomoidea</taxon>
        <taxon>Chironomidae</taxon>
        <taxon>Clunio</taxon>
    </lineage>
</organism>
<gene>
    <name evidence="1" type="ORF">CLUMA_CG007086</name>
</gene>
<dbReference type="Proteomes" id="UP000183832">
    <property type="component" value="Unassembled WGS sequence"/>
</dbReference>
<sequence length="66" mass="7464">MSGKKTLVKWIPMVVGFCVFHDDFPYVYNSSFSTLSSSPKTICSCRDFDALPKKLEGKQSEVKPKE</sequence>
<name>A0A1J1I599_9DIPT</name>
<dbReference type="EMBL" id="CVRI01000037">
    <property type="protein sequence ID" value="CRK93553.1"/>
    <property type="molecule type" value="Genomic_DNA"/>
</dbReference>
<proteinExistence type="predicted"/>
<evidence type="ECO:0000313" key="1">
    <source>
        <dbReference type="EMBL" id="CRK93553.1"/>
    </source>
</evidence>
<dbReference type="AlphaFoldDB" id="A0A1J1I599"/>
<reference evidence="1 2" key="1">
    <citation type="submission" date="2015-04" db="EMBL/GenBank/DDBJ databases">
        <authorList>
            <person name="Syromyatnikov M.Y."/>
            <person name="Popov V.N."/>
        </authorList>
    </citation>
    <scope>NUCLEOTIDE SEQUENCE [LARGE SCALE GENOMIC DNA]</scope>
</reference>